<evidence type="ECO:0000313" key="1">
    <source>
        <dbReference type="EMBL" id="VDO31281.1"/>
    </source>
</evidence>
<accession>A0A183H368</accession>
<proteinExistence type="predicted"/>
<dbReference type="AlphaFoldDB" id="A0A183H368"/>
<sequence length="77" mass="8636">MILRHCFQFLHSLNRKIEYSGDRIIQLYLADSDVDGDAEQCLCYTGMLAEHFNPHVRYGAAMALGISCAGSGYKVCF</sequence>
<keyword evidence="2" id="KW-1185">Reference proteome</keyword>
<dbReference type="InterPro" id="IPR011989">
    <property type="entry name" value="ARM-like"/>
</dbReference>
<dbReference type="Proteomes" id="UP000267606">
    <property type="component" value="Unassembled WGS sequence"/>
</dbReference>
<name>A0A183H368_9BILA</name>
<dbReference type="Gene3D" id="1.25.10.10">
    <property type="entry name" value="Leucine-rich Repeat Variant"/>
    <property type="match status" value="1"/>
</dbReference>
<organism evidence="3">
    <name type="scientific">Onchocerca flexuosa</name>
    <dbReference type="NCBI Taxonomy" id="387005"/>
    <lineage>
        <taxon>Eukaryota</taxon>
        <taxon>Metazoa</taxon>
        <taxon>Ecdysozoa</taxon>
        <taxon>Nematoda</taxon>
        <taxon>Chromadorea</taxon>
        <taxon>Rhabditida</taxon>
        <taxon>Spirurina</taxon>
        <taxon>Spiruromorpha</taxon>
        <taxon>Filarioidea</taxon>
        <taxon>Onchocercidae</taxon>
        <taxon>Onchocerca</taxon>
    </lineage>
</organism>
<reference evidence="1 2" key="2">
    <citation type="submission" date="2018-11" db="EMBL/GenBank/DDBJ databases">
        <authorList>
            <consortium name="Pathogen Informatics"/>
        </authorList>
    </citation>
    <scope>NUCLEOTIDE SEQUENCE [LARGE SCALE GENOMIC DNA]</scope>
</reference>
<protein>
    <submittedName>
        <fullName evidence="3">RPN1_RPN2_N domain-containing protein</fullName>
    </submittedName>
</protein>
<dbReference type="EMBL" id="UZAJ01001022">
    <property type="protein sequence ID" value="VDO31281.1"/>
    <property type="molecule type" value="Genomic_DNA"/>
</dbReference>
<gene>
    <name evidence="1" type="ORF">OFLC_LOCUS1928</name>
</gene>
<reference evidence="3" key="1">
    <citation type="submission" date="2016-06" db="UniProtKB">
        <authorList>
            <consortium name="WormBaseParasite"/>
        </authorList>
    </citation>
    <scope>IDENTIFICATION</scope>
</reference>
<evidence type="ECO:0000313" key="2">
    <source>
        <dbReference type="Proteomes" id="UP000267606"/>
    </source>
</evidence>
<dbReference type="WBParaSite" id="OFLC_0000192701-mRNA-1">
    <property type="protein sequence ID" value="OFLC_0000192701-mRNA-1"/>
    <property type="gene ID" value="OFLC_0000192701"/>
</dbReference>
<dbReference type="STRING" id="387005.A0A183H368"/>
<evidence type="ECO:0000313" key="3">
    <source>
        <dbReference type="WBParaSite" id="OFLC_0000192701-mRNA-1"/>
    </source>
</evidence>